<name>A0A7T0PG40_9CORY</name>
<dbReference type="RefSeq" id="WP_165003714.1">
    <property type="nucleotide sequence ID" value="NZ_CP064955.1"/>
</dbReference>
<organism evidence="1 2">
    <name type="scientific">Corynebacterium qintianiae</name>
    <dbReference type="NCBI Taxonomy" id="2709392"/>
    <lineage>
        <taxon>Bacteria</taxon>
        <taxon>Bacillati</taxon>
        <taxon>Actinomycetota</taxon>
        <taxon>Actinomycetes</taxon>
        <taxon>Mycobacteriales</taxon>
        <taxon>Corynebacteriaceae</taxon>
        <taxon>Corynebacterium</taxon>
    </lineage>
</organism>
<dbReference type="EMBL" id="CP064955">
    <property type="protein sequence ID" value="QPK83652.1"/>
    <property type="molecule type" value="Genomic_DNA"/>
</dbReference>
<dbReference type="InterPro" id="IPR032716">
    <property type="entry name" value="ACC_epsilon"/>
</dbReference>
<protein>
    <submittedName>
        <fullName evidence="1">Acyl-CoA carboxylase subunit epsilon</fullName>
    </submittedName>
</protein>
<sequence length="65" mass="6828">MDIKVVKGNPTEDEIAALTMVLADLQAAAAATRTPGERNLWGTPNAPGHSAPIFNPGAFSNVTYF</sequence>
<reference evidence="1 2" key="1">
    <citation type="submission" date="2020-11" db="EMBL/GenBank/DDBJ databases">
        <title>Corynebacterium sp. MC1420.</title>
        <authorList>
            <person name="Zhou J."/>
        </authorList>
    </citation>
    <scope>NUCLEOTIDE SEQUENCE [LARGE SCALE GENOMIC DNA]</scope>
    <source>
        <strain evidence="1 2">MC1420</strain>
    </source>
</reference>
<keyword evidence="2" id="KW-1185">Reference proteome</keyword>
<dbReference type="GO" id="GO:0004658">
    <property type="term" value="F:propionyl-CoA carboxylase activity"/>
    <property type="evidence" value="ECO:0007669"/>
    <property type="project" value="InterPro"/>
</dbReference>
<evidence type="ECO:0000313" key="1">
    <source>
        <dbReference type="EMBL" id="QPK83652.1"/>
    </source>
</evidence>
<accession>A0A7T0PG40</accession>
<dbReference type="KEGG" id="cqn:G7Y29_02245"/>
<dbReference type="Pfam" id="PF13822">
    <property type="entry name" value="ACC_epsilon"/>
    <property type="match status" value="1"/>
</dbReference>
<dbReference type="Proteomes" id="UP000594586">
    <property type="component" value="Chromosome"/>
</dbReference>
<dbReference type="GO" id="GO:0003989">
    <property type="term" value="F:acetyl-CoA carboxylase activity"/>
    <property type="evidence" value="ECO:0007669"/>
    <property type="project" value="InterPro"/>
</dbReference>
<evidence type="ECO:0000313" key="2">
    <source>
        <dbReference type="Proteomes" id="UP000594586"/>
    </source>
</evidence>
<gene>
    <name evidence="1" type="ORF">G7Y29_02245</name>
</gene>
<proteinExistence type="predicted"/>
<dbReference type="AlphaFoldDB" id="A0A7T0PG40"/>